<evidence type="ECO:0000256" key="3">
    <source>
        <dbReference type="ARBA" id="ARBA00022679"/>
    </source>
</evidence>
<gene>
    <name evidence="6" type="ORF">CVT63_00340</name>
</gene>
<dbReference type="EMBL" id="PHEX01000002">
    <property type="protein sequence ID" value="PKQ28925.1"/>
    <property type="molecule type" value="Genomic_DNA"/>
</dbReference>
<keyword evidence="2 4" id="KW-0032">Aminotransferase</keyword>
<comment type="cofactor">
    <cofactor evidence="1 4">
        <name>pyridoxal 5'-phosphate</name>
        <dbReference type="ChEBI" id="CHEBI:597326"/>
    </cofactor>
</comment>
<reference evidence="6 7" key="1">
    <citation type="journal article" date="2017" name="ISME J.">
        <title>Potential for microbial H2 and metal transformations associated with novel bacteria and archaea in deep terrestrial subsurface sediments.</title>
        <authorList>
            <person name="Hernsdorf A.W."/>
            <person name="Amano Y."/>
            <person name="Miyakawa K."/>
            <person name="Ise K."/>
            <person name="Suzuki Y."/>
            <person name="Anantharaman K."/>
            <person name="Probst A."/>
            <person name="Burstein D."/>
            <person name="Thomas B.C."/>
            <person name="Banfield J.F."/>
        </authorList>
    </citation>
    <scope>NUCLEOTIDE SEQUENCE [LARGE SCALE GENOMIC DNA]</scope>
    <source>
        <strain evidence="6">HGW-Actinobacteria-3</strain>
    </source>
</reference>
<protein>
    <recommendedName>
        <fullName evidence="4">Aminotransferase</fullName>
        <ecNumber evidence="4">2.6.1.-</ecNumber>
    </recommendedName>
</protein>
<evidence type="ECO:0000256" key="1">
    <source>
        <dbReference type="ARBA" id="ARBA00001933"/>
    </source>
</evidence>
<feature type="domain" description="Aminotransferase class I/classII large" evidence="5">
    <location>
        <begin position="31"/>
        <end position="381"/>
    </location>
</feature>
<dbReference type="InterPro" id="IPR004838">
    <property type="entry name" value="NHTrfase_class1_PyrdxlP-BS"/>
</dbReference>
<organism evidence="6 7">
    <name type="scientific">Candidatus Anoxymicrobium japonicum</name>
    <dbReference type="NCBI Taxonomy" id="2013648"/>
    <lineage>
        <taxon>Bacteria</taxon>
        <taxon>Bacillati</taxon>
        <taxon>Actinomycetota</taxon>
        <taxon>Candidatus Geothermincolia</taxon>
        <taxon>Candidatus Geothermincolales</taxon>
        <taxon>Candidatus Anoxymicrobiaceae</taxon>
        <taxon>Candidatus Anoxymicrobium</taxon>
    </lineage>
</organism>
<dbReference type="PANTHER" id="PTHR42832">
    <property type="entry name" value="AMINO ACID AMINOTRANSFERASE"/>
    <property type="match status" value="1"/>
</dbReference>
<dbReference type="InterPro" id="IPR015424">
    <property type="entry name" value="PyrdxlP-dep_Trfase"/>
</dbReference>
<dbReference type="Gene3D" id="3.40.640.10">
    <property type="entry name" value="Type I PLP-dependent aspartate aminotransferase-like (Major domain)"/>
    <property type="match status" value="1"/>
</dbReference>
<sequence length="385" mass="42478">MRFSQKLERVPPYLFAGIDKKIAEKRAQGVDVISFGVGDPDMPTPDKVIERLCSEARRPENHRYPSYFGLGEFRESAARWIERRFGVALDPEREILPLIGSKEGIAHMALAALDPGDIALVPEPSYPVYAMGTLLAGAESHYLPLTPENRFLPDLESVPEGVLRRARILWINYPNNPTGAVAQIDFFERAVEFCLEHNIILAHDNAYSEITYDGFVAPSVLEVPGAKETGLEFHSLSKTFNMTGWRIGFACGNADIISALGTVKTNIDSGIFNPVQLAGIEALNSCESDASRMTATYKRRRDLLVRELASLGWRVDPPKGSIYIWLPVPGGFDSVSFSTHVLEAAGVFFTPGNAYGSSGEGFVRLSLTVEDDRIIEAMARLEKLL</sequence>
<comment type="similarity">
    <text evidence="4">Belongs to the class-I pyridoxal-phosphate-dependent aminotransferase family.</text>
</comment>
<name>A0A2N3G884_9ACTN</name>
<evidence type="ECO:0000313" key="6">
    <source>
        <dbReference type="EMBL" id="PKQ28925.1"/>
    </source>
</evidence>
<dbReference type="Gene3D" id="3.90.1150.10">
    <property type="entry name" value="Aspartate Aminotransferase, domain 1"/>
    <property type="match status" value="1"/>
</dbReference>
<dbReference type="GO" id="GO:0008483">
    <property type="term" value="F:transaminase activity"/>
    <property type="evidence" value="ECO:0007669"/>
    <property type="project" value="UniProtKB-KW"/>
</dbReference>
<dbReference type="GO" id="GO:0030170">
    <property type="term" value="F:pyridoxal phosphate binding"/>
    <property type="evidence" value="ECO:0007669"/>
    <property type="project" value="InterPro"/>
</dbReference>
<dbReference type="InterPro" id="IPR015422">
    <property type="entry name" value="PyrdxlP-dep_Trfase_small"/>
</dbReference>
<evidence type="ECO:0000256" key="4">
    <source>
        <dbReference type="RuleBase" id="RU000481"/>
    </source>
</evidence>
<dbReference type="Proteomes" id="UP000233654">
    <property type="component" value="Unassembled WGS sequence"/>
</dbReference>
<dbReference type="Pfam" id="PF00155">
    <property type="entry name" value="Aminotran_1_2"/>
    <property type="match status" value="1"/>
</dbReference>
<evidence type="ECO:0000259" key="5">
    <source>
        <dbReference type="Pfam" id="PF00155"/>
    </source>
</evidence>
<dbReference type="SUPFAM" id="SSF53383">
    <property type="entry name" value="PLP-dependent transferases"/>
    <property type="match status" value="1"/>
</dbReference>
<dbReference type="InterPro" id="IPR050881">
    <property type="entry name" value="LL-DAP_aminotransferase"/>
</dbReference>
<dbReference type="InterPro" id="IPR004839">
    <property type="entry name" value="Aminotransferase_I/II_large"/>
</dbReference>
<proteinExistence type="inferred from homology"/>
<dbReference type="PROSITE" id="PS00105">
    <property type="entry name" value="AA_TRANSFER_CLASS_1"/>
    <property type="match status" value="1"/>
</dbReference>
<dbReference type="CDD" id="cd00609">
    <property type="entry name" value="AAT_like"/>
    <property type="match status" value="1"/>
</dbReference>
<comment type="caution">
    <text evidence="6">The sequence shown here is derived from an EMBL/GenBank/DDBJ whole genome shotgun (WGS) entry which is preliminary data.</text>
</comment>
<evidence type="ECO:0000256" key="2">
    <source>
        <dbReference type="ARBA" id="ARBA00022576"/>
    </source>
</evidence>
<dbReference type="NCBIfam" id="NF006756">
    <property type="entry name" value="PRK09276.1"/>
    <property type="match status" value="1"/>
</dbReference>
<dbReference type="AlphaFoldDB" id="A0A2N3G884"/>
<dbReference type="InterPro" id="IPR015421">
    <property type="entry name" value="PyrdxlP-dep_Trfase_major"/>
</dbReference>
<keyword evidence="3 4" id="KW-0808">Transferase</keyword>
<accession>A0A2N3G884</accession>
<dbReference type="EC" id="2.6.1.-" evidence="4"/>
<dbReference type="PANTHER" id="PTHR42832:SF3">
    <property type="entry name" value="L-GLUTAMINE--4-(METHYLSULFANYL)-2-OXOBUTANOATE AMINOTRANSFERASE"/>
    <property type="match status" value="1"/>
</dbReference>
<evidence type="ECO:0000313" key="7">
    <source>
        <dbReference type="Proteomes" id="UP000233654"/>
    </source>
</evidence>